<dbReference type="PROSITE" id="PS00622">
    <property type="entry name" value="HTH_LUXR_1"/>
    <property type="match status" value="1"/>
</dbReference>
<evidence type="ECO:0000259" key="7">
    <source>
        <dbReference type="PROSITE" id="PS50110"/>
    </source>
</evidence>
<dbReference type="GO" id="GO:0000160">
    <property type="term" value="P:phosphorelay signal transduction system"/>
    <property type="evidence" value="ECO:0007669"/>
    <property type="project" value="InterPro"/>
</dbReference>
<feature type="domain" description="HTH luxR-type" evidence="6">
    <location>
        <begin position="145"/>
        <end position="210"/>
    </location>
</feature>
<dbReference type="PROSITE" id="PS50110">
    <property type="entry name" value="RESPONSE_REGULATORY"/>
    <property type="match status" value="1"/>
</dbReference>
<dbReference type="InterPro" id="IPR058245">
    <property type="entry name" value="NreC/VraR/RcsB-like_REC"/>
</dbReference>
<feature type="domain" description="Response regulatory" evidence="7">
    <location>
        <begin position="4"/>
        <end position="119"/>
    </location>
</feature>
<dbReference type="EMBL" id="RPFL01000004">
    <property type="protein sequence ID" value="RPD90103.1"/>
    <property type="molecule type" value="Genomic_DNA"/>
</dbReference>
<dbReference type="GO" id="GO:0003677">
    <property type="term" value="F:DNA binding"/>
    <property type="evidence" value="ECO:0007669"/>
    <property type="project" value="UniProtKB-KW"/>
</dbReference>
<dbReference type="KEGG" id="nwx:CGZ65_02940"/>
<evidence type="ECO:0000256" key="5">
    <source>
        <dbReference type="PROSITE-ProRule" id="PRU00169"/>
    </source>
</evidence>
<keyword evidence="4" id="KW-0804">Transcription</keyword>
<dbReference type="OrthoDB" id="9780593at2"/>
<keyword evidence="3 8" id="KW-0238">DNA-binding</keyword>
<dbReference type="PANTHER" id="PTHR43214">
    <property type="entry name" value="TWO-COMPONENT RESPONSE REGULATOR"/>
    <property type="match status" value="1"/>
</dbReference>
<protein>
    <submittedName>
        <fullName evidence="8">DNA-binding response regulator</fullName>
    </submittedName>
</protein>
<keyword evidence="1 5" id="KW-0597">Phosphoprotein</keyword>
<gene>
    <name evidence="8" type="ORF">EGK74_02045</name>
</gene>
<dbReference type="Gene3D" id="3.40.50.2300">
    <property type="match status" value="1"/>
</dbReference>
<proteinExistence type="predicted"/>
<dbReference type="InterPro" id="IPR011006">
    <property type="entry name" value="CheY-like_superfamily"/>
</dbReference>
<sequence length="228" mass="24845">MSTSIVLIDDHTLFRRGIKSVLGEADFEIIGEAEDGLSGVKLVEQVHPDVVLLDLDMPVMNGREALGQILSSNPSQKVVMLTVSEDSDDLIECMKLGAQGFLLKNIDADFLISAITKAANGDSVFSPEMTAHLVQSLINPAQANTPNALESLTPRELETLKYLAIGHSNKVIAKHLNLAESTIKAYVQSILRKLNLNSRVQAAVYATQHNLVSETDKQHKDRSLCKTS</sequence>
<dbReference type="InterPro" id="IPR000792">
    <property type="entry name" value="Tscrpt_reg_LuxR_C"/>
</dbReference>
<dbReference type="CDD" id="cd17535">
    <property type="entry name" value="REC_NarL-like"/>
    <property type="match status" value="1"/>
</dbReference>
<dbReference type="Pfam" id="PF00072">
    <property type="entry name" value="Response_reg"/>
    <property type="match status" value="1"/>
</dbReference>
<dbReference type="SMART" id="SM00421">
    <property type="entry name" value="HTH_LUXR"/>
    <property type="match status" value="1"/>
</dbReference>
<dbReference type="AlphaFoldDB" id="A0A3N4NSF2"/>
<dbReference type="InterPro" id="IPR016032">
    <property type="entry name" value="Sig_transdc_resp-reg_C-effctor"/>
</dbReference>
<dbReference type="Proteomes" id="UP000272412">
    <property type="component" value="Unassembled WGS sequence"/>
</dbReference>
<dbReference type="Pfam" id="PF00196">
    <property type="entry name" value="GerE"/>
    <property type="match status" value="1"/>
</dbReference>
<comment type="caution">
    <text evidence="8">The sequence shown here is derived from an EMBL/GenBank/DDBJ whole genome shotgun (WGS) entry which is preliminary data.</text>
</comment>
<reference evidence="8 9" key="1">
    <citation type="submission" date="2018-11" db="EMBL/GenBank/DDBJ databases">
        <title>Neisseria weixii sp. nov. isolated from the rectal contents of plateau pika (Ochotona cruzoniae).</title>
        <authorList>
            <person name="Zhang G."/>
        </authorList>
    </citation>
    <scope>NUCLEOTIDE SEQUENCE [LARGE SCALE GENOMIC DNA]</scope>
    <source>
        <strain evidence="8 9">10009</strain>
    </source>
</reference>
<dbReference type="PRINTS" id="PR00038">
    <property type="entry name" value="HTHLUXR"/>
</dbReference>
<organism evidence="8 9">
    <name type="scientific">Neisseria weixii</name>
    <dbReference type="NCBI Taxonomy" id="1853276"/>
    <lineage>
        <taxon>Bacteria</taxon>
        <taxon>Pseudomonadati</taxon>
        <taxon>Pseudomonadota</taxon>
        <taxon>Betaproteobacteria</taxon>
        <taxon>Neisseriales</taxon>
        <taxon>Neisseriaceae</taxon>
        <taxon>Neisseria</taxon>
    </lineage>
</organism>
<evidence type="ECO:0000256" key="2">
    <source>
        <dbReference type="ARBA" id="ARBA00023015"/>
    </source>
</evidence>
<evidence type="ECO:0000259" key="6">
    <source>
        <dbReference type="PROSITE" id="PS50043"/>
    </source>
</evidence>
<dbReference type="InterPro" id="IPR001789">
    <property type="entry name" value="Sig_transdc_resp-reg_receiver"/>
</dbReference>
<evidence type="ECO:0000313" key="9">
    <source>
        <dbReference type="Proteomes" id="UP000272412"/>
    </source>
</evidence>
<dbReference type="RefSeq" id="WP_096294756.1">
    <property type="nucleotide sequence ID" value="NZ_CP023429.1"/>
</dbReference>
<evidence type="ECO:0000313" key="8">
    <source>
        <dbReference type="EMBL" id="RPD90103.1"/>
    </source>
</evidence>
<evidence type="ECO:0000256" key="1">
    <source>
        <dbReference type="ARBA" id="ARBA00022553"/>
    </source>
</evidence>
<keyword evidence="9" id="KW-1185">Reference proteome</keyword>
<dbReference type="SUPFAM" id="SSF46894">
    <property type="entry name" value="C-terminal effector domain of the bipartite response regulators"/>
    <property type="match status" value="1"/>
</dbReference>
<accession>A0A3N4NSF2</accession>
<feature type="modified residue" description="4-aspartylphosphate" evidence="5">
    <location>
        <position position="54"/>
    </location>
</feature>
<evidence type="ECO:0000256" key="4">
    <source>
        <dbReference type="ARBA" id="ARBA00023163"/>
    </source>
</evidence>
<dbReference type="InterPro" id="IPR039420">
    <property type="entry name" value="WalR-like"/>
</dbReference>
<dbReference type="PROSITE" id="PS50043">
    <property type="entry name" value="HTH_LUXR_2"/>
    <property type="match status" value="1"/>
</dbReference>
<keyword evidence="2" id="KW-0805">Transcription regulation</keyword>
<dbReference type="PANTHER" id="PTHR43214:SF41">
    <property type="entry name" value="NITRATE_NITRITE RESPONSE REGULATOR PROTEIN NARP"/>
    <property type="match status" value="1"/>
</dbReference>
<evidence type="ECO:0000256" key="3">
    <source>
        <dbReference type="ARBA" id="ARBA00023125"/>
    </source>
</evidence>
<name>A0A3N4NSF2_9NEIS</name>
<dbReference type="GO" id="GO:0006355">
    <property type="term" value="P:regulation of DNA-templated transcription"/>
    <property type="evidence" value="ECO:0007669"/>
    <property type="project" value="InterPro"/>
</dbReference>
<dbReference type="SMART" id="SM00448">
    <property type="entry name" value="REC"/>
    <property type="match status" value="1"/>
</dbReference>
<dbReference type="CDD" id="cd06170">
    <property type="entry name" value="LuxR_C_like"/>
    <property type="match status" value="1"/>
</dbReference>
<dbReference type="SUPFAM" id="SSF52172">
    <property type="entry name" value="CheY-like"/>
    <property type="match status" value="1"/>
</dbReference>